<dbReference type="EMBL" id="LAZR01010850">
    <property type="protein sequence ID" value="KKM64707.1"/>
    <property type="molecule type" value="Genomic_DNA"/>
</dbReference>
<proteinExistence type="predicted"/>
<sequence length="159" mass="17560">KHHGTVYQIIGDVVPASGTNVVLYLENEHNTSNFTITHIRIQALDLSGGKILPSTETYFQFGFGPTYTSGGTDIKNNAVNVNRSSANTANITAYDNDPTLTGTFSEIDRWYVTNDESMTTFNKHGSIIIPKNKAFICRFITDNSAGLAYCRSTFMFLSK</sequence>
<reference evidence="1" key="1">
    <citation type="journal article" date="2015" name="Nature">
        <title>Complex archaea that bridge the gap between prokaryotes and eukaryotes.</title>
        <authorList>
            <person name="Spang A."/>
            <person name="Saw J.H."/>
            <person name="Jorgensen S.L."/>
            <person name="Zaremba-Niedzwiedzka K."/>
            <person name="Martijn J."/>
            <person name="Lind A.E."/>
            <person name="van Eijk R."/>
            <person name="Schleper C."/>
            <person name="Guy L."/>
            <person name="Ettema T.J."/>
        </authorList>
    </citation>
    <scope>NUCLEOTIDE SEQUENCE</scope>
</reference>
<evidence type="ECO:0000313" key="1">
    <source>
        <dbReference type="EMBL" id="KKM64707.1"/>
    </source>
</evidence>
<accession>A0A0F9M650</accession>
<gene>
    <name evidence="1" type="ORF">LCGC14_1498730</name>
</gene>
<protein>
    <submittedName>
        <fullName evidence="1">Uncharacterized protein</fullName>
    </submittedName>
</protein>
<name>A0A0F9M650_9ZZZZ</name>
<organism evidence="1">
    <name type="scientific">marine sediment metagenome</name>
    <dbReference type="NCBI Taxonomy" id="412755"/>
    <lineage>
        <taxon>unclassified sequences</taxon>
        <taxon>metagenomes</taxon>
        <taxon>ecological metagenomes</taxon>
    </lineage>
</organism>
<feature type="non-terminal residue" evidence="1">
    <location>
        <position position="1"/>
    </location>
</feature>
<dbReference type="AlphaFoldDB" id="A0A0F9M650"/>
<comment type="caution">
    <text evidence="1">The sequence shown here is derived from an EMBL/GenBank/DDBJ whole genome shotgun (WGS) entry which is preliminary data.</text>
</comment>